<protein>
    <submittedName>
        <fullName evidence="2">Uncharacterized protein</fullName>
    </submittedName>
</protein>
<name>A0A5C1A8E2_9BACT</name>
<dbReference type="AlphaFoldDB" id="A0A5C1A8E2"/>
<gene>
    <name evidence="2" type="ORF">PX52LOC_01147</name>
</gene>
<reference evidence="3" key="1">
    <citation type="submission" date="2019-08" db="EMBL/GenBank/DDBJ databases">
        <title>Limnoglobus roseus gen. nov., sp. nov., a novel freshwater planctomycete with a giant genome from the family Gemmataceae.</title>
        <authorList>
            <person name="Kulichevskaya I.S."/>
            <person name="Naumoff D.G."/>
            <person name="Miroshnikov K."/>
            <person name="Ivanova A."/>
            <person name="Philippov D.A."/>
            <person name="Hakobyan A."/>
            <person name="Rijpstra I.C."/>
            <person name="Sinninghe Damste J.S."/>
            <person name="Liesack W."/>
            <person name="Dedysh S.N."/>
        </authorList>
    </citation>
    <scope>NUCLEOTIDE SEQUENCE [LARGE SCALE GENOMIC DNA]</scope>
    <source>
        <strain evidence="3">PX52</strain>
    </source>
</reference>
<evidence type="ECO:0000313" key="2">
    <source>
        <dbReference type="EMBL" id="QEL14276.1"/>
    </source>
</evidence>
<keyword evidence="3" id="KW-1185">Reference proteome</keyword>
<evidence type="ECO:0000256" key="1">
    <source>
        <dbReference type="SAM" id="MobiDB-lite"/>
    </source>
</evidence>
<evidence type="ECO:0000313" key="3">
    <source>
        <dbReference type="Proteomes" id="UP000324974"/>
    </source>
</evidence>
<accession>A0A5C1A8E2</accession>
<dbReference type="Proteomes" id="UP000324974">
    <property type="component" value="Chromosome"/>
</dbReference>
<organism evidence="2 3">
    <name type="scientific">Limnoglobus roseus</name>
    <dbReference type="NCBI Taxonomy" id="2598579"/>
    <lineage>
        <taxon>Bacteria</taxon>
        <taxon>Pseudomonadati</taxon>
        <taxon>Planctomycetota</taxon>
        <taxon>Planctomycetia</taxon>
        <taxon>Gemmatales</taxon>
        <taxon>Gemmataceae</taxon>
        <taxon>Limnoglobus</taxon>
    </lineage>
</organism>
<dbReference type="EMBL" id="CP042425">
    <property type="protein sequence ID" value="QEL14276.1"/>
    <property type="molecule type" value="Genomic_DNA"/>
</dbReference>
<dbReference type="RefSeq" id="WP_149109179.1">
    <property type="nucleotide sequence ID" value="NZ_CP042425.1"/>
</dbReference>
<feature type="region of interest" description="Disordered" evidence="1">
    <location>
        <begin position="93"/>
        <end position="122"/>
    </location>
</feature>
<sequence>MADLFFDAVGEVRLAIDGNRFTVDVDLPDDDTAPEVLSRFAVSCWLQGLPVEYPVPEERRMRDRYAAAMADAGFVPNYAKTTRDYAAWEPEYDGEASPAAKRRALRNRPEGVRRPLLVRGSR</sequence>
<dbReference type="KEGG" id="lrs:PX52LOC_01147"/>
<proteinExistence type="predicted"/>